<name>A0A8B6CXY1_MYTGA</name>
<keyword evidence="6" id="KW-1185">Reference proteome</keyword>
<evidence type="ECO:0000313" key="5">
    <source>
        <dbReference type="EMBL" id="VDI12122.1"/>
    </source>
</evidence>
<dbReference type="AlphaFoldDB" id="A0A8B6CXY1"/>
<dbReference type="PROSITE" id="PS50297">
    <property type="entry name" value="ANK_REP_REGION"/>
    <property type="match status" value="6"/>
</dbReference>
<dbReference type="SUPFAM" id="SSF48403">
    <property type="entry name" value="Ankyrin repeat"/>
    <property type="match status" value="2"/>
</dbReference>
<dbReference type="Pfam" id="PF00023">
    <property type="entry name" value="Ank"/>
    <property type="match status" value="1"/>
</dbReference>
<dbReference type="InterPro" id="IPR002110">
    <property type="entry name" value="Ankyrin_rpt"/>
</dbReference>
<feature type="repeat" description="ANK" evidence="3">
    <location>
        <begin position="660"/>
        <end position="692"/>
    </location>
</feature>
<keyword evidence="1" id="KW-0677">Repeat</keyword>
<feature type="repeat" description="ANK" evidence="3">
    <location>
        <begin position="792"/>
        <end position="820"/>
    </location>
</feature>
<dbReference type="EMBL" id="UYJE01002583">
    <property type="protein sequence ID" value="VDI12122.1"/>
    <property type="molecule type" value="Genomic_DNA"/>
</dbReference>
<dbReference type="InterPro" id="IPR049050">
    <property type="entry name" value="nSTAND3"/>
</dbReference>
<keyword evidence="2 3" id="KW-0040">ANK repeat</keyword>
<feature type="repeat" description="ANK" evidence="3">
    <location>
        <begin position="531"/>
        <end position="563"/>
    </location>
</feature>
<protein>
    <recommendedName>
        <fullName evidence="4">Novel STAND NTPase 3 domain-containing protein</fullName>
    </recommendedName>
</protein>
<feature type="domain" description="Novel STAND NTPase 3" evidence="4">
    <location>
        <begin position="59"/>
        <end position="190"/>
    </location>
</feature>
<gene>
    <name evidence="5" type="ORF">MGAL_10B085383</name>
</gene>
<evidence type="ECO:0000259" key="4">
    <source>
        <dbReference type="Pfam" id="PF20720"/>
    </source>
</evidence>
<dbReference type="Proteomes" id="UP000596742">
    <property type="component" value="Unassembled WGS sequence"/>
</dbReference>
<accession>A0A8B6CXY1</accession>
<evidence type="ECO:0000256" key="2">
    <source>
        <dbReference type="ARBA" id="ARBA00023043"/>
    </source>
</evidence>
<dbReference type="OrthoDB" id="5969903at2759"/>
<evidence type="ECO:0000256" key="1">
    <source>
        <dbReference type="ARBA" id="ARBA00022737"/>
    </source>
</evidence>
<evidence type="ECO:0000256" key="3">
    <source>
        <dbReference type="PROSITE-ProRule" id="PRU00023"/>
    </source>
</evidence>
<reference evidence="5" key="1">
    <citation type="submission" date="2018-11" db="EMBL/GenBank/DDBJ databases">
        <authorList>
            <person name="Alioto T."/>
            <person name="Alioto T."/>
        </authorList>
    </citation>
    <scope>NUCLEOTIDE SEQUENCE</scope>
</reference>
<dbReference type="InterPro" id="IPR036770">
    <property type="entry name" value="Ankyrin_rpt-contain_sf"/>
</dbReference>
<feature type="repeat" description="ANK" evidence="3">
    <location>
        <begin position="726"/>
        <end position="758"/>
    </location>
</feature>
<proteinExistence type="predicted"/>
<dbReference type="Pfam" id="PF20720">
    <property type="entry name" value="nSTAND3"/>
    <property type="match status" value="1"/>
</dbReference>
<feature type="repeat" description="ANK" evidence="3">
    <location>
        <begin position="759"/>
        <end position="791"/>
    </location>
</feature>
<sequence length="820" mass="94034">MGRNLFKDATILHNKTVNDPYHTILTRKLCIDDQITWYLELIDSSVNFKGSERHSALKVMVTGSSGCGKSFNIHHVALHLRNKYGYEVVPVLTGPSDIINYKHERTQQVFVVDDICGKETINIHTLQMWRDYSETMEKIFQTIKTEESNQNNDNVSNISRSKLLISCRLHIYRESQFQLNNFLTRKECNVLSPELCLLQEEKIQMAKIYRLGHMIDKVMKIEGNIDFFPLLCKLSKDIKSEEVLNLFTAPVDSIKKTIKHIVLESDMQCCALVLCVLYYDGFDTDWLKLKSILETEKRNKIEDIVKEFDIDLSKEKSRKTLKLCFDTLDGTYLRRRGTYYRMIHDMIHKLAVIICGQKLTECFIKHVSSVFIRDYFIFKSVTDAPVNDDVIMLSGDEEEVYFQRLLNDLNRLIITSTFHNKQLKYKPFREKLIRKFGGSDEAKRILKSFDPKDNKIETGESFSYYYFRTTTPLTEAVEFGYYELVHFLVETVKCDLNVGRPQLYMASRAGKTDIVQLLLQNNINRFNCKIAGSCSLYVACEKGHTDIVKLLLPNNAHVSQCPSFRSFVMECVQGHAYEDVNTMHDHACEYANTMRDHAFKYVNTMHDRAYEYVNTMHDHDCSCIVRSGQLRQSPCQSLRDRESLCNCRQTRESLCNYRQTRESPLHVACKGGYIKIVTLLLQVDSDVFVRNRLGETPLYTACDGGHQDIVELLLQNKAGIYQCNSDGESPLYMACANGHTNIVEILLQNNADVSQCKNDGESPLYIACSNGHTDIVKILLQNNADVSQSKINGETPCQAASANEHTDIVNILLQNEAGAS</sequence>
<comment type="caution">
    <text evidence="5">The sequence shown here is derived from an EMBL/GenBank/DDBJ whole genome shotgun (WGS) entry which is preliminary data.</text>
</comment>
<dbReference type="Gene3D" id="1.25.40.20">
    <property type="entry name" value="Ankyrin repeat-containing domain"/>
    <property type="match status" value="2"/>
</dbReference>
<dbReference type="SMART" id="SM00248">
    <property type="entry name" value="ANK"/>
    <property type="match status" value="8"/>
</dbReference>
<organism evidence="5 6">
    <name type="scientific">Mytilus galloprovincialis</name>
    <name type="common">Mediterranean mussel</name>
    <dbReference type="NCBI Taxonomy" id="29158"/>
    <lineage>
        <taxon>Eukaryota</taxon>
        <taxon>Metazoa</taxon>
        <taxon>Spiralia</taxon>
        <taxon>Lophotrochozoa</taxon>
        <taxon>Mollusca</taxon>
        <taxon>Bivalvia</taxon>
        <taxon>Autobranchia</taxon>
        <taxon>Pteriomorphia</taxon>
        <taxon>Mytilida</taxon>
        <taxon>Mytiloidea</taxon>
        <taxon>Mytilidae</taxon>
        <taxon>Mytilinae</taxon>
        <taxon>Mytilus</taxon>
    </lineage>
</organism>
<dbReference type="PRINTS" id="PR01415">
    <property type="entry name" value="ANKYRIN"/>
</dbReference>
<evidence type="ECO:0000313" key="6">
    <source>
        <dbReference type="Proteomes" id="UP000596742"/>
    </source>
</evidence>
<dbReference type="Pfam" id="PF12796">
    <property type="entry name" value="Ank_2"/>
    <property type="match status" value="2"/>
</dbReference>
<feature type="repeat" description="ANK" evidence="3">
    <location>
        <begin position="693"/>
        <end position="725"/>
    </location>
</feature>
<dbReference type="PROSITE" id="PS50088">
    <property type="entry name" value="ANK_REPEAT"/>
    <property type="match status" value="6"/>
</dbReference>
<dbReference type="PANTHER" id="PTHR24173">
    <property type="entry name" value="ANKYRIN REPEAT CONTAINING"/>
    <property type="match status" value="1"/>
</dbReference>
<dbReference type="PANTHER" id="PTHR24173:SF74">
    <property type="entry name" value="ANKYRIN REPEAT DOMAIN-CONTAINING PROTEIN 16"/>
    <property type="match status" value="1"/>
</dbReference>